<reference evidence="2" key="1">
    <citation type="submission" date="2023-04" db="EMBL/GenBank/DDBJ databases">
        <authorList>
            <person name="Vijverberg K."/>
            <person name="Xiong W."/>
            <person name="Schranz E."/>
        </authorList>
    </citation>
    <scope>NUCLEOTIDE SEQUENCE</scope>
</reference>
<dbReference type="Proteomes" id="UP001177003">
    <property type="component" value="Chromosome 3"/>
</dbReference>
<proteinExistence type="predicted"/>
<feature type="region of interest" description="Disordered" evidence="1">
    <location>
        <begin position="73"/>
        <end position="132"/>
    </location>
</feature>
<accession>A0AA35YJT3</accession>
<dbReference type="AlphaFoldDB" id="A0AA35YJT3"/>
<feature type="compositionally biased region" description="Acidic residues" evidence="1">
    <location>
        <begin position="76"/>
        <end position="104"/>
    </location>
</feature>
<sequence length="272" mass="30166">MKEISELFTLKLGVISNSIEISMNKMDVSHMKICILTETLSRINEEVSVVADNRVFEVGVYEVDDDWKPFSCSEESMAESDEEDDDDDISNTVFDTDEGLEDGEIVPNADTEQVPDSEIGRNSLVDDSDEIPGSRATVAPGNLGNQHIESSHNDEVQQSNFNSIIKESHRNIDVRMEVNDGDDDGESRTPQLSFGNICELIPRGVFGPFPNNGLGERDGPSKTLDLEMDPNGSFLKRRKIHQVLNNPQFNIDQSIPKFACSASNNPSQLDLN</sequence>
<organism evidence="2 3">
    <name type="scientific">Lactuca saligna</name>
    <name type="common">Willowleaf lettuce</name>
    <dbReference type="NCBI Taxonomy" id="75948"/>
    <lineage>
        <taxon>Eukaryota</taxon>
        <taxon>Viridiplantae</taxon>
        <taxon>Streptophyta</taxon>
        <taxon>Embryophyta</taxon>
        <taxon>Tracheophyta</taxon>
        <taxon>Spermatophyta</taxon>
        <taxon>Magnoliopsida</taxon>
        <taxon>eudicotyledons</taxon>
        <taxon>Gunneridae</taxon>
        <taxon>Pentapetalae</taxon>
        <taxon>asterids</taxon>
        <taxon>campanulids</taxon>
        <taxon>Asterales</taxon>
        <taxon>Asteraceae</taxon>
        <taxon>Cichorioideae</taxon>
        <taxon>Cichorieae</taxon>
        <taxon>Lactucinae</taxon>
        <taxon>Lactuca</taxon>
    </lineage>
</organism>
<dbReference type="EMBL" id="OX465079">
    <property type="protein sequence ID" value="CAI9275222.1"/>
    <property type="molecule type" value="Genomic_DNA"/>
</dbReference>
<name>A0AA35YJT3_LACSI</name>
<evidence type="ECO:0000313" key="3">
    <source>
        <dbReference type="Proteomes" id="UP001177003"/>
    </source>
</evidence>
<evidence type="ECO:0000313" key="2">
    <source>
        <dbReference type="EMBL" id="CAI9275222.1"/>
    </source>
</evidence>
<gene>
    <name evidence="2" type="ORF">LSALG_LOCUS15259</name>
</gene>
<evidence type="ECO:0000256" key="1">
    <source>
        <dbReference type="SAM" id="MobiDB-lite"/>
    </source>
</evidence>
<protein>
    <submittedName>
        <fullName evidence="2">Uncharacterized protein</fullName>
    </submittedName>
</protein>
<keyword evidence="3" id="KW-1185">Reference proteome</keyword>